<dbReference type="RefSeq" id="WP_345197532.1">
    <property type="nucleotide sequence ID" value="NZ_BAABFL010000441.1"/>
</dbReference>
<dbReference type="Pfam" id="PF07044">
    <property type="entry name" value="DUF1329"/>
    <property type="match status" value="1"/>
</dbReference>
<gene>
    <name evidence="2" type="ORF">GCM10023116_34790</name>
</gene>
<evidence type="ECO:0000313" key="3">
    <source>
        <dbReference type="Proteomes" id="UP001500604"/>
    </source>
</evidence>
<dbReference type="CDD" id="cd16329">
    <property type="entry name" value="LolA_like"/>
    <property type="match status" value="1"/>
</dbReference>
<dbReference type="InterPro" id="IPR010752">
    <property type="entry name" value="DUF1329"/>
</dbReference>
<protein>
    <submittedName>
        <fullName evidence="2">DUF1329 domain-containing protein</fullName>
    </submittedName>
</protein>
<comment type="caution">
    <text evidence="2">The sequence shown here is derived from an EMBL/GenBank/DDBJ whole genome shotgun (WGS) entry which is preliminary data.</text>
</comment>
<feature type="chain" id="PRO_5046535097" evidence="1">
    <location>
        <begin position="24"/>
        <end position="437"/>
    </location>
</feature>
<evidence type="ECO:0000313" key="2">
    <source>
        <dbReference type="EMBL" id="GAA4651196.1"/>
    </source>
</evidence>
<organism evidence="2 3">
    <name type="scientific">Kistimonas scapharcae</name>
    <dbReference type="NCBI Taxonomy" id="1036133"/>
    <lineage>
        <taxon>Bacteria</taxon>
        <taxon>Pseudomonadati</taxon>
        <taxon>Pseudomonadota</taxon>
        <taxon>Gammaproteobacteria</taxon>
        <taxon>Oceanospirillales</taxon>
        <taxon>Endozoicomonadaceae</taxon>
        <taxon>Kistimonas</taxon>
    </lineage>
</organism>
<dbReference type="EMBL" id="BAABFL010000441">
    <property type="protein sequence ID" value="GAA4651196.1"/>
    <property type="molecule type" value="Genomic_DNA"/>
</dbReference>
<name>A0ABP8V5W7_9GAMM</name>
<keyword evidence="1" id="KW-0732">Signal</keyword>
<dbReference type="Proteomes" id="UP001500604">
    <property type="component" value="Unassembled WGS sequence"/>
</dbReference>
<feature type="signal peptide" evidence="1">
    <location>
        <begin position="1"/>
        <end position="23"/>
    </location>
</feature>
<evidence type="ECO:0000256" key="1">
    <source>
        <dbReference type="SAM" id="SignalP"/>
    </source>
</evidence>
<keyword evidence="3" id="KW-1185">Reference proteome</keyword>
<sequence>MIRNHLLLAGSLALTLTSGAVLASITPQDISKLGNELTPLGADKLGNADGTIPGWGESTSREAVSAGKPLFEITAANLDQYRDNLSAGQIALFERYPETFRMPVYPSQRTATYPQRIYDNTLKAASTAELLNGGNGFKGAYDAYPFPLPENGLEALWNHIVRYRGEYIKRPTVEATVERSGSYTYSRSEDEILFNYNQPGGSEAELENILFYYLSKNDDGSAQLIHETQDQAAEPRLAWGYLPGIRRVRRAPILSYDTPVGGGGLRTADDTDLYNGAPDLYDWTLKDKKEIYIPYNNQQLLKETPEYDDIFMAGHINPDFTRYELHRVWVVEGKLKDDKRHIYSRRTVYLDEDSWGAAIVDQYDGRDQLWKVSIAYLANYEDVPTTWTTWDVFHDLQSRRYHVQGLVNKGNTAIDFPEVMPKKKHFTPASLRRMGRR</sequence>
<reference evidence="3" key="1">
    <citation type="journal article" date="2019" name="Int. J. Syst. Evol. Microbiol.">
        <title>The Global Catalogue of Microorganisms (GCM) 10K type strain sequencing project: providing services to taxonomists for standard genome sequencing and annotation.</title>
        <authorList>
            <consortium name="The Broad Institute Genomics Platform"/>
            <consortium name="The Broad Institute Genome Sequencing Center for Infectious Disease"/>
            <person name="Wu L."/>
            <person name="Ma J."/>
        </authorList>
    </citation>
    <scope>NUCLEOTIDE SEQUENCE [LARGE SCALE GENOMIC DNA]</scope>
    <source>
        <strain evidence="3">JCM 17805</strain>
    </source>
</reference>
<proteinExistence type="predicted"/>
<dbReference type="Gene3D" id="2.50.20.10">
    <property type="entry name" value="Lipoprotein localisation LolA/LolB/LppX"/>
    <property type="match status" value="1"/>
</dbReference>
<accession>A0ABP8V5W7</accession>